<keyword evidence="6" id="KW-1185">Reference proteome</keyword>
<comment type="similarity">
    <text evidence="1 3">Belongs to the diaminopimelate epimerase family.</text>
</comment>
<protein>
    <recommendedName>
        <fullName evidence="3 4">Diaminopimelate epimerase</fullName>
        <shortName evidence="3">DAP epimerase</shortName>
        <ecNumber evidence="3 4">5.1.1.7</ecNumber>
    </recommendedName>
    <alternativeName>
        <fullName evidence="3">PLP-independent amino acid racemase</fullName>
    </alternativeName>
</protein>
<gene>
    <name evidence="3 5" type="primary">dapF</name>
    <name evidence="5" type="ORF">FRZ61_27650</name>
</gene>
<dbReference type="AlphaFoldDB" id="A0A5J6MYI2"/>
<comment type="catalytic activity">
    <reaction evidence="3">
        <text>(2S,6S)-2,6-diaminopimelate = meso-2,6-diaminopimelate</text>
        <dbReference type="Rhea" id="RHEA:15393"/>
        <dbReference type="ChEBI" id="CHEBI:57609"/>
        <dbReference type="ChEBI" id="CHEBI:57791"/>
        <dbReference type="EC" id="5.1.1.7"/>
    </reaction>
</comment>
<keyword evidence="3" id="KW-0963">Cytoplasm</keyword>
<comment type="caution">
    <text evidence="3">Lacks conserved residue(s) required for the propagation of feature annotation.</text>
</comment>
<keyword evidence="2 3" id="KW-0413">Isomerase</keyword>
<feature type="binding site" evidence="3">
    <location>
        <begin position="220"/>
        <end position="221"/>
    </location>
    <ligand>
        <name>substrate</name>
    </ligand>
</feature>
<dbReference type="EC" id="5.1.1.7" evidence="3 4"/>
<feature type="site" description="Could be important to modulate the pK values of the two catalytic cysteine residues" evidence="3">
    <location>
        <position position="167"/>
    </location>
</feature>
<dbReference type="UniPathway" id="UPA00034">
    <property type="reaction ID" value="UER00025"/>
</dbReference>
<dbReference type="InterPro" id="IPR001653">
    <property type="entry name" value="DAP_epimerase_DapF"/>
</dbReference>
<comment type="subcellular location">
    <subcellularLocation>
        <location evidence="3">Cytoplasm</location>
    </subcellularLocation>
</comment>
<evidence type="ECO:0000256" key="3">
    <source>
        <dbReference type="HAMAP-Rule" id="MF_00197"/>
    </source>
</evidence>
<feature type="site" description="Could be important to modulate the pK values of the two catalytic cysteine residues" evidence="3">
    <location>
        <position position="220"/>
    </location>
</feature>
<dbReference type="Gene3D" id="3.10.310.10">
    <property type="entry name" value="Diaminopimelate Epimerase, Chain A, domain 1"/>
    <property type="match status" value="2"/>
</dbReference>
<evidence type="ECO:0000256" key="1">
    <source>
        <dbReference type="ARBA" id="ARBA00010219"/>
    </source>
</evidence>
<evidence type="ECO:0000256" key="4">
    <source>
        <dbReference type="NCBIfam" id="TIGR00652"/>
    </source>
</evidence>
<feature type="binding site" evidence="3">
    <location>
        <begin position="90"/>
        <end position="91"/>
    </location>
    <ligand>
        <name>substrate</name>
    </ligand>
</feature>
<dbReference type="SUPFAM" id="SSF54506">
    <property type="entry name" value="Diaminopimelate epimerase-like"/>
    <property type="match status" value="2"/>
</dbReference>
<evidence type="ECO:0000313" key="5">
    <source>
        <dbReference type="EMBL" id="QEX22832.1"/>
    </source>
</evidence>
<comment type="function">
    <text evidence="3">Catalyzes the stereoinversion of LL-2,6-diaminopimelate (L,L-DAP) to meso-diaminopimelate (meso-DAP), a precursor of L-lysine and an essential component of the bacterial peptidoglycan.</text>
</comment>
<feature type="active site" description="Proton donor" evidence="3">
    <location>
        <position position="89"/>
    </location>
</feature>
<dbReference type="HAMAP" id="MF_00197">
    <property type="entry name" value="DAP_epimerase"/>
    <property type="match status" value="1"/>
</dbReference>
<proteinExistence type="inferred from homology"/>
<comment type="subunit">
    <text evidence="3">Homodimer.</text>
</comment>
<dbReference type="Pfam" id="PF01678">
    <property type="entry name" value="DAP_epimerase"/>
    <property type="match status" value="2"/>
</dbReference>
<dbReference type="EMBL" id="CP042582">
    <property type="protein sequence ID" value="QEX22832.1"/>
    <property type="molecule type" value="Genomic_DNA"/>
</dbReference>
<evidence type="ECO:0000313" key="6">
    <source>
        <dbReference type="Proteomes" id="UP000325797"/>
    </source>
</evidence>
<dbReference type="NCBIfam" id="TIGR00652">
    <property type="entry name" value="DapF"/>
    <property type="match status" value="1"/>
</dbReference>
<dbReference type="GO" id="GO:0005829">
    <property type="term" value="C:cytosol"/>
    <property type="evidence" value="ECO:0007669"/>
    <property type="project" value="TreeGrafter"/>
</dbReference>
<feature type="binding site" evidence="3">
    <location>
        <position position="80"/>
    </location>
    <ligand>
        <name>substrate</name>
    </ligand>
</feature>
<reference evidence="5 6" key="1">
    <citation type="submission" date="2019-08" db="EMBL/GenBank/DDBJ databases">
        <title>Hyperibacter terrae gen. nov., sp. nov. and Hyperibacter viscosus sp. nov., two new members in the family Rhodospirillaceae isolated from the rhizosphere of Hypericum perforatum.</title>
        <authorList>
            <person name="Noviana Z."/>
        </authorList>
    </citation>
    <scope>NUCLEOTIDE SEQUENCE [LARGE SCALE GENOMIC DNA]</scope>
    <source>
        <strain evidence="5 6">R5959</strain>
    </source>
</reference>
<accession>A0A5J6MYI2</accession>
<feature type="binding site" evidence="3">
    <location>
        <position position="25"/>
    </location>
    <ligand>
        <name>substrate</name>
    </ligand>
</feature>
<dbReference type="GO" id="GO:0008837">
    <property type="term" value="F:diaminopimelate epimerase activity"/>
    <property type="evidence" value="ECO:0007669"/>
    <property type="project" value="UniProtKB-UniRule"/>
</dbReference>
<feature type="active site" description="Proton acceptor" evidence="3">
    <location>
        <position position="230"/>
    </location>
</feature>
<dbReference type="GO" id="GO:0009089">
    <property type="term" value="P:lysine biosynthetic process via diaminopimelate"/>
    <property type="evidence" value="ECO:0007669"/>
    <property type="project" value="UniProtKB-UniRule"/>
</dbReference>
<keyword evidence="3" id="KW-0457">Lysine biosynthesis</keyword>
<dbReference type="KEGG" id="hadh:FRZ61_27650"/>
<dbReference type="RefSeq" id="WP_191909015.1">
    <property type="nucleotide sequence ID" value="NZ_CP042582.1"/>
</dbReference>
<evidence type="ECO:0000256" key="2">
    <source>
        <dbReference type="ARBA" id="ARBA00023235"/>
    </source>
</evidence>
<dbReference type="PANTHER" id="PTHR31689">
    <property type="entry name" value="DIAMINOPIMELATE EPIMERASE, CHLOROPLASTIC"/>
    <property type="match status" value="1"/>
</dbReference>
<dbReference type="Proteomes" id="UP000325797">
    <property type="component" value="Chromosome"/>
</dbReference>
<name>A0A5J6MYI2_9PROT</name>
<feature type="binding site" evidence="3">
    <location>
        <begin position="231"/>
        <end position="232"/>
    </location>
    <ligand>
        <name>substrate</name>
    </ligand>
</feature>
<keyword evidence="3" id="KW-0028">Amino-acid biosynthesis</keyword>
<dbReference type="PANTHER" id="PTHR31689:SF0">
    <property type="entry name" value="DIAMINOPIMELATE EPIMERASE"/>
    <property type="match status" value="1"/>
</dbReference>
<feature type="binding site" evidence="3">
    <location>
        <position position="202"/>
    </location>
    <ligand>
        <name>substrate</name>
    </ligand>
</feature>
<comment type="pathway">
    <text evidence="3">Amino-acid biosynthesis; L-lysine biosynthesis via DAP pathway; DL-2,6-diaminopimelate from LL-2,6-diaminopimelate: step 1/1.</text>
</comment>
<sequence length="302" mass="32140">MATTLQKSELAPRLLRFARMHGCGNDFVVIEDRDGRLQPHRAELARDLCDRRKGLGGDGLILLQGADARDGADFRMTYVNRTGDDGEMCGNGARCAARRAVDLGLVGGRNRGGDLRMQTDAGLIRATVSPVEVTLGMTAPADERRSVPLTVEGHAFDLFAIDTGVPHAVAFLGSLDELDRLDVETIGRAIRYHPAFAPKGANANFAAQRADGAWRMRTYERGVEMETLACGTGAVAVALAAHRRFGAPSPVSILPTGGGVLTIGFQADGDGFREVTLTGPTETIAEGELTADWLAARGLDRA</sequence>
<organism evidence="5 6">
    <name type="scientific">Hypericibacter adhaerens</name>
    <dbReference type="NCBI Taxonomy" id="2602016"/>
    <lineage>
        <taxon>Bacteria</taxon>
        <taxon>Pseudomonadati</taxon>
        <taxon>Pseudomonadota</taxon>
        <taxon>Alphaproteobacteria</taxon>
        <taxon>Rhodospirillales</taxon>
        <taxon>Dongiaceae</taxon>
        <taxon>Hypericibacter</taxon>
    </lineage>
</organism>